<organism evidence="1">
    <name type="scientific">uncultured Caudovirales phage</name>
    <dbReference type="NCBI Taxonomy" id="2100421"/>
    <lineage>
        <taxon>Viruses</taxon>
        <taxon>Duplodnaviria</taxon>
        <taxon>Heunggongvirae</taxon>
        <taxon>Uroviricota</taxon>
        <taxon>Caudoviricetes</taxon>
        <taxon>Peduoviridae</taxon>
        <taxon>Maltschvirus</taxon>
        <taxon>Maltschvirus maltsch</taxon>
    </lineage>
</organism>
<protein>
    <submittedName>
        <fullName evidence="1">Uncharacterized protein</fullName>
    </submittedName>
</protein>
<evidence type="ECO:0000313" key="1">
    <source>
        <dbReference type="EMBL" id="CAB4174445.1"/>
    </source>
</evidence>
<gene>
    <name evidence="1" type="ORF">UFOVP972_44</name>
</gene>
<reference evidence="1" key="1">
    <citation type="submission" date="2020-05" db="EMBL/GenBank/DDBJ databases">
        <authorList>
            <person name="Chiriac C."/>
            <person name="Salcher M."/>
            <person name="Ghai R."/>
            <person name="Kavagutti S V."/>
        </authorList>
    </citation>
    <scope>NUCLEOTIDE SEQUENCE</scope>
</reference>
<dbReference type="EMBL" id="LR796923">
    <property type="protein sequence ID" value="CAB4174445.1"/>
    <property type="molecule type" value="Genomic_DNA"/>
</dbReference>
<proteinExistence type="predicted"/>
<sequence>MSKRVKIENNWKAEPLDLTSWYESQKKQELEEQERKRTEEALEQERIDKINCPLCKSTDKIQRIKRKSNGIMGPGHSSWITDDYLVCRRCGIHYDDVTKLK</sequence>
<name>A0A6J5PZ49_9CAUD</name>
<accession>A0A6J5PZ49</accession>